<dbReference type="PANTHER" id="PTHR42110">
    <property type="entry name" value="L-ASPARAGINASE, PUTATIVE (AFU_ORTHOLOGUE AFUA_3G11890)-RELATED"/>
    <property type="match status" value="1"/>
</dbReference>
<dbReference type="Pfam" id="PF06089">
    <property type="entry name" value="Asparaginase_II"/>
    <property type="match status" value="1"/>
</dbReference>
<evidence type="ECO:0000313" key="2">
    <source>
        <dbReference type="Proteomes" id="UP000033772"/>
    </source>
</evidence>
<proteinExistence type="predicted"/>
<dbReference type="PANTHER" id="PTHR42110:SF1">
    <property type="entry name" value="L-ASPARAGINASE, PUTATIVE (AFU_ORTHOLOGUE AFUA_3G11890)-RELATED"/>
    <property type="match status" value="1"/>
</dbReference>
<dbReference type="STRING" id="1844.UG56_006800"/>
<dbReference type="AlphaFoldDB" id="A0A1J4N868"/>
<accession>A0A1J4N868</accession>
<dbReference type="OrthoDB" id="9780674at2"/>
<comment type="caution">
    <text evidence="1">The sequence shown here is derived from an EMBL/GenBank/DDBJ whole genome shotgun (WGS) entry which is preliminary data.</text>
</comment>
<protein>
    <submittedName>
        <fullName evidence="1">Asparaginase</fullName>
    </submittedName>
</protein>
<dbReference type="EMBL" id="JZDQ02000007">
    <property type="protein sequence ID" value="OIJ27701.1"/>
    <property type="molecule type" value="Genomic_DNA"/>
</dbReference>
<sequence length="334" mass="34810">MSLPHLVTPVADAAPMRVPAHQPLVELWRGEMVEGVHHGSAVLLDPDGRVRLAVGDIEAAFYPRSAAKPMQAVAMVRAGLDVGDDLLALAAASHSGEVFHLAGARRLLASAGLGEDALQNPPDLPYDPVERESWLRADGQRSRLAHNCSGKHAAMVATCAAAGWAHDRYLDPEHPLQVAVRATVEDLTGQRVATVTADGCGTPLFGISLYGLARAAQRLVLAPEGGAEHRVAAAMRRHPEMVAGSRRDVTTLMQAVPGLLAKDGFEGVQVAALPDGTSLALKVADGADRARLPALLALLAEGGVAPDVLAPFAPTGLRPAAALTPTPLDTTEKP</sequence>
<organism evidence="1 2">
    <name type="scientific">Nocardioides luteus</name>
    <dbReference type="NCBI Taxonomy" id="1844"/>
    <lineage>
        <taxon>Bacteria</taxon>
        <taxon>Bacillati</taxon>
        <taxon>Actinomycetota</taxon>
        <taxon>Actinomycetes</taxon>
        <taxon>Propionibacteriales</taxon>
        <taxon>Nocardioidaceae</taxon>
        <taxon>Nocardioides</taxon>
    </lineage>
</organism>
<reference evidence="1" key="1">
    <citation type="submission" date="2016-10" db="EMBL/GenBank/DDBJ databases">
        <title>Draft Genome Sequence of Nocardioides luteus Strain BAFB, an Alkane-Degrading Bacterium Isolated from JP-7 Polluted Soil.</title>
        <authorList>
            <person name="Brown L."/>
            <person name="Ruiz O.N."/>
            <person name="Gunasekera T."/>
        </authorList>
    </citation>
    <scope>NUCLEOTIDE SEQUENCE [LARGE SCALE GENOMIC DNA]</scope>
    <source>
        <strain evidence="1">BAFB</strain>
    </source>
</reference>
<name>A0A1J4N868_9ACTN</name>
<keyword evidence="2" id="KW-1185">Reference proteome</keyword>
<gene>
    <name evidence="1" type="ORF">UG56_006800</name>
</gene>
<dbReference type="Proteomes" id="UP000033772">
    <property type="component" value="Unassembled WGS sequence"/>
</dbReference>
<dbReference type="RefSeq" id="WP_052693385.1">
    <property type="nucleotide sequence ID" value="NZ_JZDQ02000007.1"/>
</dbReference>
<evidence type="ECO:0000313" key="1">
    <source>
        <dbReference type="EMBL" id="OIJ27701.1"/>
    </source>
</evidence>
<dbReference type="InterPro" id="IPR010349">
    <property type="entry name" value="Asparaginase_II"/>
</dbReference>